<dbReference type="Gene3D" id="6.10.280.220">
    <property type="match status" value="1"/>
</dbReference>
<evidence type="ECO:0000313" key="4">
    <source>
        <dbReference type="EMBL" id="RKQ72694.1"/>
    </source>
</evidence>
<sequence>MLSIPRLLPVTILAALLLLTVKLGGIWDGVSRLQAGIGTAPVRAQQAQQPAPANQQPANQQPAGQPAANQQNGVGQSGAGQGGASSGGTAVDPILFSRSEIELLQELSRRRDELDQREQTLVQKEGLLAAAEQRIDKKIAELDTIRSDIEGLIKKYNEQEEAEVQRLVKIYEAMKPKDAARIFDQLDMNILLQVVERMAERRVAPILADMSPKRANELTAEIASRREMPNLGAQPTQ</sequence>
<keyword evidence="4" id="KW-0282">Flagellum</keyword>
<dbReference type="EMBL" id="RBIG01000001">
    <property type="protein sequence ID" value="RKQ72694.1"/>
    <property type="molecule type" value="Genomic_DNA"/>
</dbReference>
<dbReference type="AlphaFoldDB" id="A0A420WNS8"/>
<protein>
    <submittedName>
        <fullName evidence="4">Flagellar motility protein MotE (MotC chaperone)</fullName>
    </submittedName>
</protein>
<keyword evidence="4" id="KW-0969">Cilium</keyword>
<feature type="region of interest" description="Disordered" evidence="2">
    <location>
        <begin position="41"/>
        <end position="89"/>
    </location>
</feature>
<feature type="compositionally biased region" description="Gly residues" evidence="2">
    <location>
        <begin position="75"/>
        <end position="86"/>
    </location>
</feature>
<feature type="compositionally biased region" description="Low complexity" evidence="2">
    <location>
        <begin position="44"/>
        <end position="74"/>
    </location>
</feature>
<name>A0A420WNS8_9PROT</name>
<evidence type="ECO:0000256" key="1">
    <source>
        <dbReference type="SAM" id="Coils"/>
    </source>
</evidence>
<proteinExistence type="predicted"/>
<reference evidence="4 5" key="1">
    <citation type="submission" date="2018-10" db="EMBL/GenBank/DDBJ databases">
        <title>Comparative analysis of microorganisms from saline springs in Andes Mountain Range, Colombia.</title>
        <authorList>
            <person name="Rubin E."/>
        </authorList>
    </citation>
    <scope>NUCLEOTIDE SEQUENCE [LARGE SCALE GENOMIC DNA]</scope>
    <source>
        <strain evidence="4 5">USBA 36</strain>
    </source>
</reference>
<comment type="caution">
    <text evidence="4">The sequence shown here is derived from an EMBL/GenBank/DDBJ whole genome shotgun (WGS) entry which is preliminary data.</text>
</comment>
<dbReference type="Pfam" id="PF03448">
    <property type="entry name" value="MgtE_N"/>
    <property type="match status" value="1"/>
</dbReference>
<organism evidence="4 5">
    <name type="scientific">Oceanibaculum indicum</name>
    <dbReference type="NCBI Taxonomy" id="526216"/>
    <lineage>
        <taxon>Bacteria</taxon>
        <taxon>Pseudomonadati</taxon>
        <taxon>Pseudomonadota</taxon>
        <taxon>Alphaproteobacteria</taxon>
        <taxon>Rhodospirillales</taxon>
        <taxon>Oceanibaculaceae</taxon>
        <taxon>Oceanibaculum</taxon>
    </lineage>
</organism>
<feature type="domain" description="Magnesium transporter MgtE intracellular" evidence="3">
    <location>
        <begin position="160"/>
        <end position="223"/>
    </location>
</feature>
<accession>A0A420WNS8</accession>
<dbReference type="Proteomes" id="UP000277424">
    <property type="component" value="Unassembled WGS sequence"/>
</dbReference>
<evidence type="ECO:0000313" key="5">
    <source>
        <dbReference type="Proteomes" id="UP000277424"/>
    </source>
</evidence>
<dbReference type="SUPFAM" id="SSF158791">
    <property type="entry name" value="MgtE N-terminal domain-like"/>
    <property type="match status" value="1"/>
</dbReference>
<dbReference type="OrthoDB" id="9791432at2"/>
<gene>
    <name evidence="4" type="ORF">BCL74_0462</name>
</gene>
<evidence type="ECO:0000256" key="2">
    <source>
        <dbReference type="SAM" id="MobiDB-lite"/>
    </source>
</evidence>
<evidence type="ECO:0000259" key="3">
    <source>
        <dbReference type="Pfam" id="PF03448"/>
    </source>
</evidence>
<keyword evidence="1" id="KW-0175">Coiled coil</keyword>
<dbReference type="RefSeq" id="WP_121217243.1">
    <property type="nucleotide sequence ID" value="NZ_RBIG01000001.1"/>
</dbReference>
<feature type="coiled-coil region" evidence="1">
    <location>
        <begin position="97"/>
        <end position="162"/>
    </location>
</feature>
<dbReference type="InterPro" id="IPR006668">
    <property type="entry name" value="Mg_transptr_MgtE_intracell_dom"/>
</dbReference>
<keyword evidence="4" id="KW-0966">Cell projection</keyword>